<evidence type="ECO:0008006" key="3">
    <source>
        <dbReference type="Google" id="ProtNLM"/>
    </source>
</evidence>
<name>A0AA38W8Q3_9ASTR</name>
<dbReference type="PROSITE" id="PS00141">
    <property type="entry name" value="ASP_PROTEASE"/>
    <property type="match status" value="1"/>
</dbReference>
<dbReference type="SUPFAM" id="SSF50630">
    <property type="entry name" value="Acid proteases"/>
    <property type="match status" value="1"/>
</dbReference>
<dbReference type="Pfam" id="PF08284">
    <property type="entry name" value="RVP_2"/>
    <property type="match status" value="1"/>
</dbReference>
<organism evidence="1 2">
    <name type="scientific">Centaurea solstitialis</name>
    <name type="common">yellow star-thistle</name>
    <dbReference type="NCBI Taxonomy" id="347529"/>
    <lineage>
        <taxon>Eukaryota</taxon>
        <taxon>Viridiplantae</taxon>
        <taxon>Streptophyta</taxon>
        <taxon>Embryophyta</taxon>
        <taxon>Tracheophyta</taxon>
        <taxon>Spermatophyta</taxon>
        <taxon>Magnoliopsida</taxon>
        <taxon>eudicotyledons</taxon>
        <taxon>Gunneridae</taxon>
        <taxon>Pentapetalae</taxon>
        <taxon>asterids</taxon>
        <taxon>campanulids</taxon>
        <taxon>Asterales</taxon>
        <taxon>Asteraceae</taxon>
        <taxon>Carduoideae</taxon>
        <taxon>Cardueae</taxon>
        <taxon>Centaureinae</taxon>
        <taxon>Centaurea</taxon>
    </lineage>
</organism>
<dbReference type="AlphaFoldDB" id="A0AA38W8Q3"/>
<accession>A0AA38W8Q3</accession>
<keyword evidence="2" id="KW-1185">Reference proteome</keyword>
<reference evidence="1" key="1">
    <citation type="submission" date="2023-03" db="EMBL/GenBank/DDBJ databases">
        <title>Chromosome-scale reference genome and RAD-based genetic map of yellow starthistle (Centaurea solstitialis) reveal putative structural variation and QTLs associated with invader traits.</title>
        <authorList>
            <person name="Reatini B."/>
            <person name="Cang F.A."/>
            <person name="Jiang Q."/>
            <person name="Mckibben M.T.W."/>
            <person name="Barker M.S."/>
            <person name="Rieseberg L.H."/>
            <person name="Dlugosch K.M."/>
        </authorList>
    </citation>
    <scope>NUCLEOTIDE SEQUENCE</scope>
    <source>
        <strain evidence="1">CAN-66</strain>
        <tissue evidence="1">Leaf</tissue>
    </source>
</reference>
<dbReference type="GO" id="GO:0006508">
    <property type="term" value="P:proteolysis"/>
    <property type="evidence" value="ECO:0007669"/>
    <property type="project" value="InterPro"/>
</dbReference>
<proteinExistence type="predicted"/>
<evidence type="ECO:0000313" key="2">
    <source>
        <dbReference type="Proteomes" id="UP001172457"/>
    </source>
</evidence>
<evidence type="ECO:0000313" key="1">
    <source>
        <dbReference type="EMBL" id="KAJ9552622.1"/>
    </source>
</evidence>
<dbReference type="InterPro" id="IPR001969">
    <property type="entry name" value="Aspartic_peptidase_AS"/>
</dbReference>
<dbReference type="InterPro" id="IPR021109">
    <property type="entry name" value="Peptidase_aspartic_dom_sf"/>
</dbReference>
<sequence>MSLYFGYQMQASRAFCSLLKKGKKGQEGRKVCYEFRRPDHSKDRYSALNKGLSSTKQRKQNKNPDVVTGTFFPNDYSAAVLFDSGADRSYVSLEFRPKINKKSQKLKEEHIIEYSNGELVRLTSFDIIVGMDWMSNHRATIYWAEKIVRLALPDGGVLEVHGEKPKRDIKLVSFMKMRSHLRKECVAFMAHVVDKKAKEKQIQDIPIVREFLEVFPEELPGLPPKQGGA</sequence>
<dbReference type="Proteomes" id="UP001172457">
    <property type="component" value="Chromosome 4"/>
</dbReference>
<dbReference type="PANTHER" id="PTHR15503:SF45">
    <property type="entry name" value="RNA-DIRECTED DNA POLYMERASE HOMOLOG"/>
    <property type="match status" value="1"/>
</dbReference>
<dbReference type="EMBL" id="JARYMX010000004">
    <property type="protein sequence ID" value="KAJ9552622.1"/>
    <property type="molecule type" value="Genomic_DNA"/>
</dbReference>
<dbReference type="PANTHER" id="PTHR15503">
    <property type="entry name" value="LDOC1 RELATED"/>
    <property type="match status" value="1"/>
</dbReference>
<dbReference type="GO" id="GO:0004190">
    <property type="term" value="F:aspartic-type endopeptidase activity"/>
    <property type="evidence" value="ECO:0007669"/>
    <property type="project" value="InterPro"/>
</dbReference>
<protein>
    <recommendedName>
        <fullName evidence="3">Reverse transcriptase domain-containing protein</fullName>
    </recommendedName>
</protein>
<comment type="caution">
    <text evidence="1">The sequence shown here is derived from an EMBL/GenBank/DDBJ whole genome shotgun (WGS) entry which is preliminary data.</text>
</comment>
<gene>
    <name evidence="1" type="ORF">OSB04_016667</name>
</gene>
<dbReference type="InterPro" id="IPR032567">
    <property type="entry name" value="RTL1-rel"/>
</dbReference>